<dbReference type="EMBL" id="LS398110">
    <property type="protein sequence ID" value="SPP99066.1"/>
    <property type="molecule type" value="Genomic_DNA"/>
</dbReference>
<feature type="chain" id="PRO_5015643632" evidence="1">
    <location>
        <begin position="29"/>
        <end position="188"/>
    </location>
</feature>
<organism evidence="2 3">
    <name type="scientific">Bradyrhizobium vignae</name>
    <dbReference type="NCBI Taxonomy" id="1549949"/>
    <lineage>
        <taxon>Bacteria</taxon>
        <taxon>Pseudomonadati</taxon>
        <taxon>Pseudomonadota</taxon>
        <taxon>Alphaproteobacteria</taxon>
        <taxon>Hyphomicrobiales</taxon>
        <taxon>Nitrobacteraceae</taxon>
        <taxon>Bradyrhizobium</taxon>
    </lineage>
</organism>
<dbReference type="AlphaFoldDB" id="A0A2U3QCE1"/>
<proteinExistence type="predicted"/>
<feature type="signal peptide" evidence="1">
    <location>
        <begin position="1"/>
        <end position="28"/>
    </location>
</feature>
<evidence type="ECO:0000313" key="3">
    <source>
        <dbReference type="Proteomes" id="UP000246085"/>
    </source>
</evidence>
<sequence length="188" mass="20668">MSILKKSVSTLLLVLMALLAASALTSTAIQMAGAFGRYSDSLETARLAAADKAIFHGVVALRNNRGDAQSALLGEDDPRAKLDAADKAEHAGYDAIVAALATVEFARRDELASTLKQRWSEAAPKFQLFYDEAKQPRAERKLERTSIWYDSITKVIDTANLVSTAVSNRAWINDPFIARMIQVRRLAW</sequence>
<accession>A0A2U3QCE1</accession>
<evidence type="ECO:0000256" key="1">
    <source>
        <dbReference type="SAM" id="SignalP"/>
    </source>
</evidence>
<dbReference type="Proteomes" id="UP000246085">
    <property type="component" value="Chromosome BRAD3257"/>
</dbReference>
<name>A0A2U3QCE1_9BRAD</name>
<keyword evidence="1" id="KW-0732">Signal</keyword>
<dbReference type="KEGG" id="bvz:BRAD3257_8480"/>
<evidence type="ECO:0000313" key="2">
    <source>
        <dbReference type="EMBL" id="SPP99066.1"/>
    </source>
</evidence>
<protein>
    <submittedName>
        <fullName evidence="2">Methyl accepting chemotaxis protein</fullName>
    </submittedName>
</protein>
<reference evidence="2 3" key="1">
    <citation type="submission" date="2018-03" db="EMBL/GenBank/DDBJ databases">
        <authorList>
            <person name="Gully D."/>
        </authorList>
    </citation>
    <scope>NUCLEOTIDE SEQUENCE [LARGE SCALE GENOMIC DNA]</scope>
    <source>
        <strain evidence="2">ORS3257</strain>
    </source>
</reference>
<gene>
    <name evidence="2" type="ORF">BRAD3257_8480</name>
</gene>